<keyword evidence="3" id="KW-1185">Reference proteome</keyword>
<dbReference type="AlphaFoldDB" id="A0A4Y2VEN7"/>
<reference evidence="2 3" key="1">
    <citation type="journal article" date="2019" name="Sci. Rep.">
        <title>Orb-weaving spider Araneus ventricosus genome elucidates the spidroin gene catalogue.</title>
        <authorList>
            <person name="Kono N."/>
            <person name="Nakamura H."/>
            <person name="Ohtoshi R."/>
            <person name="Moran D.A.P."/>
            <person name="Shinohara A."/>
            <person name="Yoshida Y."/>
            <person name="Fujiwara M."/>
            <person name="Mori M."/>
            <person name="Tomita M."/>
            <person name="Arakawa K."/>
        </authorList>
    </citation>
    <scope>NUCLEOTIDE SEQUENCE [LARGE SCALE GENOMIC DNA]</scope>
</reference>
<feature type="region of interest" description="Disordered" evidence="1">
    <location>
        <begin position="1"/>
        <end position="59"/>
    </location>
</feature>
<name>A0A4Y2VEN7_ARAVE</name>
<evidence type="ECO:0000313" key="2">
    <source>
        <dbReference type="EMBL" id="GBO22794.1"/>
    </source>
</evidence>
<evidence type="ECO:0000256" key="1">
    <source>
        <dbReference type="SAM" id="MobiDB-lite"/>
    </source>
</evidence>
<feature type="compositionally biased region" description="Acidic residues" evidence="1">
    <location>
        <begin position="50"/>
        <end position="59"/>
    </location>
</feature>
<gene>
    <name evidence="2" type="ORF">AVEN_157227_1</name>
</gene>
<proteinExistence type="predicted"/>
<comment type="caution">
    <text evidence="2">The sequence shown here is derived from an EMBL/GenBank/DDBJ whole genome shotgun (WGS) entry which is preliminary data.</text>
</comment>
<feature type="non-terminal residue" evidence="2">
    <location>
        <position position="59"/>
    </location>
</feature>
<dbReference type="Proteomes" id="UP000499080">
    <property type="component" value="Unassembled WGS sequence"/>
</dbReference>
<feature type="compositionally biased region" description="Polar residues" evidence="1">
    <location>
        <begin position="1"/>
        <end position="13"/>
    </location>
</feature>
<evidence type="ECO:0000313" key="3">
    <source>
        <dbReference type="Proteomes" id="UP000499080"/>
    </source>
</evidence>
<organism evidence="2 3">
    <name type="scientific">Araneus ventricosus</name>
    <name type="common">Orbweaver spider</name>
    <name type="synonym">Epeira ventricosa</name>
    <dbReference type="NCBI Taxonomy" id="182803"/>
    <lineage>
        <taxon>Eukaryota</taxon>
        <taxon>Metazoa</taxon>
        <taxon>Ecdysozoa</taxon>
        <taxon>Arthropoda</taxon>
        <taxon>Chelicerata</taxon>
        <taxon>Arachnida</taxon>
        <taxon>Araneae</taxon>
        <taxon>Araneomorphae</taxon>
        <taxon>Entelegynae</taxon>
        <taxon>Araneoidea</taxon>
        <taxon>Araneidae</taxon>
        <taxon>Araneus</taxon>
    </lineage>
</organism>
<feature type="compositionally biased region" description="Basic and acidic residues" evidence="1">
    <location>
        <begin position="38"/>
        <end position="49"/>
    </location>
</feature>
<accession>A0A4Y2VEN7</accession>
<dbReference type="EMBL" id="BGPR01045859">
    <property type="protein sequence ID" value="GBO22794.1"/>
    <property type="molecule type" value="Genomic_DNA"/>
</dbReference>
<protein>
    <submittedName>
        <fullName evidence="2">Uncharacterized protein</fullName>
    </submittedName>
</protein>
<sequence>METAVHAQQTSVLSAPAESISAFPFGGNKPKSLFGTSEVKRERETTENDKESEEVAVES</sequence>